<sequence length="269" mass="30718">MFMMKSRNYGFMNGTERDPICHLNYWYPGQGFFESIFIPVSIGCIFVMLFAKPYKLWQQQKQRLYGGHTNLGVTEFCLLMFALLAVPVMFLVKPLILWKQHKNVVNKREAQQTVIVPRQRTQILDEGFVDVDSLQNYNSVHANLSEDGAEVIHHSTTTTTSTSKKELKEFDLGDTFVYQGIHTIEFALGCISHTASYLRLWALSLAHAQLSDVLWTMVFRIGLMQGGYLGVVLTVEFQSKFYAGTGHLFTPFSFVTVLEEARVAEETFN</sequence>
<organism evidence="9 10">
    <name type="scientific">Meloidogyne graminicola</name>
    <dbReference type="NCBI Taxonomy" id="189291"/>
    <lineage>
        <taxon>Eukaryota</taxon>
        <taxon>Metazoa</taxon>
        <taxon>Ecdysozoa</taxon>
        <taxon>Nematoda</taxon>
        <taxon>Chromadorea</taxon>
        <taxon>Rhabditida</taxon>
        <taxon>Tylenchina</taxon>
        <taxon>Tylenchomorpha</taxon>
        <taxon>Tylenchoidea</taxon>
        <taxon>Meloidogynidae</taxon>
        <taxon>Meloidogyninae</taxon>
        <taxon>Meloidogyne</taxon>
    </lineage>
</organism>
<evidence type="ECO:0000256" key="3">
    <source>
        <dbReference type="ARBA" id="ARBA00022448"/>
    </source>
</evidence>
<evidence type="ECO:0000256" key="7">
    <source>
        <dbReference type="ARBA" id="ARBA00023136"/>
    </source>
</evidence>
<dbReference type="AlphaFoldDB" id="A0A8S9ZUL3"/>
<proteinExistence type="inferred from homology"/>
<dbReference type="EMBL" id="JABEBT010000025">
    <property type="protein sequence ID" value="KAF7636934.1"/>
    <property type="molecule type" value="Genomic_DNA"/>
</dbReference>
<keyword evidence="3 8" id="KW-0813">Transport</keyword>
<dbReference type="PANTHER" id="PTHR11629">
    <property type="entry name" value="VACUOLAR PROTON ATPASES"/>
    <property type="match status" value="1"/>
</dbReference>
<dbReference type="InterPro" id="IPR002490">
    <property type="entry name" value="V-ATPase_116kDa_su"/>
</dbReference>
<dbReference type="GO" id="GO:0007035">
    <property type="term" value="P:vacuolar acidification"/>
    <property type="evidence" value="ECO:0007669"/>
    <property type="project" value="TreeGrafter"/>
</dbReference>
<comment type="subcellular location">
    <subcellularLocation>
        <location evidence="1">Membrane</location>
        <topology evidence="1">Multi-pass membrane protein</topology>
    </subcellularLocation>
</comment>
<evidence type="ECO:0000256" key="8">
    <source>
        <dbReference type="RuleBase" id="RU361189"/>
    </source>
</evidence>
<protein>
    <recommendedName>
        <fullName evidence="8">V-type proton ATPase subunit a</fullName>
    </recommendedName>
</protein>
<evidence type="ECO:0000256" key="6">
    <source>
        <dbReference type="ARBA" id="ARBA00023065"/>
    </source>
</evidence>
<evidence type="ECO:0000256" key="2">
    <source>
        <dbReference type="ARBA" id="ARBA00009904"/>
    </source>
</evidence>
<dbReference type="OrthoDB" id="10264220at2759"/>
<dbReference type="PANTHER" id="PTHR11629:SF63">
    <property type="entry name" value="V-TYPE PROTON ATPASE SUBUNIT A"/>
    <property type="match status" value="1"/>
</dbReference>
<comment type="caution">
    <text evidence="8">Lacks conserved residue(s) required for the propagation of feature annotation.</text>
</comment>
<evidence type="ECO:0000256" key="4">
    <source>
        <dbReference type="ARBA" id="ARBA00022692"/>
    </source>
</evidence>
<evidence type="ECO:0000313" key="10">
    <source>
        <dbReference type="Proteomes" id="UP000605970"/>
    </source>
</evidence>
<gene>
    <name evidence="9" type="ORF">Mgra_00003674</name>
</gene>
<dbReference type="GO" id="GO:0005886">
    <property type="term" value="C:plasma membrane"/>
    <property type="evidence" value="ECO:0007669"/>
    <property type="project" value="TreeGrafter"/>
</dbReference>
<comment type="function">
    <text evidence="8">Essential component of the vacuolar proton pump (V-ATPase), a multimeric enzyme that catalyzes the translocation of protons across the membranes. Required for assembly and activity of the V-ATPase.</text>
</comment>
<comment type="similarity">
    <text evidence="2 8">Belongs to the V-ATPase 116 kDa subunit family.</text>
</comment>
<evidence type="ECO:0000256" key="5">
    <source>
        <dbReference type="ARBA" id="ARBA00022989"/>
    </source>
</evidence>
<keyword evidence="7 8" id="KW-0472">Membrane</keyword>
<name>A0A8S9ZUL3_9BILA</name>
<dbReference type="Proteomes" id="UP000605970">
    <property type="component" value="Unassembled WGS sequence"/>
</dbReference>
<keyword evidence="4 8" id="KW-0812">Transmembrane</keyword>
<accession>A0A8S9ZUL3</accession>
<dbReference type="GO" id="GO:0033179">
    <property type="term" value="C:proton-transporting V-type ATPase, V0 domain"/>
    <property type="evidence" value="ECO:0007669"/>
    <property type="project" value="InterPro"/>
</dbReference>
<keyword evidence="5 8" id="KW-1133">Transmembrane helix</keyword>
<reference evidence="9" key="1">
    <citation type="journal article" date="2020" name="Ecol. Evol.">
        <title>Genome structure and content of the rice root-knot nematode (Meloidogyne graminicola).</title>
        <authorList>
            <person name="Phan N.T."/>
            <person name="Danchin E.G.J."/>
            <person name="Klopp C."/>
            <person name="Perfus-Barbeoch L."/>
            <person name="Kozlowski D.K."/>
            <person name="Koutsovoulos G.D."/>
            <person name="Lopez-Roques C."/>
            <person name="Bouchez O."/>
            <person name="Zahm M."/>
            <person name="Besnard G."/>
            <person name="Bellafiore S."/>
        </authorList>
    </citation>
    <scope>NUCLEOTIDE SEQUENCE</scope>
    <source>
        <strain evidence="9">VN-18</strain>
    </source>
</reference>
<evidence type="ECO:0000256" key="1">
    <source>
        <dbReference type="ARBA" id="ARBA00004141"/>
    </source>
</evidence>
<feature type="transmembrane region" description="Helical" evidence="8">
    <location>
        <begin position="71"/>
        <end position="92"/>
    </location>
</feature>
<feature type="transmembrane region" description="Helical" evidence="8">
    <location>
        <begin position="32"/>
        <end position="51"/>
    </location>
</feature>
<dbReference type="GO" id="GO:0046961">
    <property type="term" value="F:proton-transporting ATPase activity, rotational mechanism"/>
    <property type="evidence" value="ECO:0007669"/>
    <property type="project" value="InterPro"/>
</dbReference>
<evidence type="ECO:0000313" key="9">
    <source>
        <dbReference type="EMBL" id="KAF7636934.1"/>
    </source>
</evidence>
<comment type="caution">
    <text evidence="9">The sequence shown here is derived from an EMBL/GenBank/DDBJ whole genome shotgun (WGS) entry which is preliminary data.</text>
</comment>
<dbReference type="GO" id="GO:0016471">
    <property type="term" value="C:vacuolar proton-transporting V-type ATPase complex"/>
    <property type="evidence" value="ECO:0007669"/>
    <property type="project" value="TreeGrafter"/>
</dbReference>
<dbReference type="GO" id="GO:0051117">
    <property type="term" value="F:ATPase binding"/>
    <property type="evidence" value="ECO:0007669"/>
    <property type="project" value="TreeGrafter"/>
</dbReference>
<dbReference type="Pfam" id="PF01496">
    <property type="entry name" value="V_ATPase_I"/>
    <property type="match status" value="1"/>
</dbReference>
<keyword evidence="8" id="KW-0375">Hydrogen ion transport</keyword>
<keyword evidence="10" id="KW-1185">Reference proteome</keyword>
<keyword evidence="6 8" id="KW-0406">Ion transport</keyword>